<name>A0A452YHX0_AEGTS</name>
<reference evidence="2" key="1">
    <citation type="journal article" date="2014" name="Science">
        <title>Ancient hybridizations among the ancestral genomes of bread wheat.</title>
        <authorList>
            <consortium name="International Wheat Genome Sequencing Consortium,"/>
            <person name="Marcussen T."/>
            <person name="Sandve S.R."/>
            <person name="Heier L."/>
            <person name="Spannagl M."/>
            <person name="Pfeifer M."/>
            <person name="Jakobsen K.S."/>
            <person name="Wulff B.B."/>
            <person name="Steuernagel B."/>
            <person name="Mayer K.F."/>
            <person name="Olsen O.A."/>
        </authorList>
    </citation>
    <scope>NUCLEOTIDE SEQUENCE [LARGE SCALE GENOMIC DNA]</scope>
    <source>
        <strain evidence="2">cv. AL8/78</strain>
    </source>
</reference>
<reference evidence="1" key="4">
    <citation type="submission" date="2019-03" db="UniProtKB">
        <authorList>
            <consortium name="EnsemblPlants"/>
        </authorList>
    </citation>
    <scope>IDENTIFICATION</scope>
</reference>
<sequence length="67" mass="7390">MKAQHPVQKRTIGEGIKETVKNFAMAPINLRFLCLMALLMISSTCMSSQVSESNIGSASISRRAYEL</sequence>
<accession>A0A452YHX0</accession>
<reference evidence="2" key="2">
    <citation type="journal article" date="2017" name="Nat. Plants">
        <title>The Aegilops tauschii genome reveals multiple impacts of transposons.</title>
        <authorList>
            <person name="Zhao G."/>
            <person name="Zou C."/>
            <person name="Li K."/>
            <person name="Wang K."/>
            <person name="Li T."/>
            <person name="Gao L."/>
            <person name="Zhang X."/>
            <person name="Wang H."/>
            <person name="Yang Z."/>
            <person name="Liu X."/>
            <person name="Jiang W."/>
            <person name="Mao L."/>
            <person name="Kong X."/>
            <person name="Jiao Y."/>
            <person name="Jia J."/>
        </authorList>
    </citation>
    <scope>NUCLEOTIDE SEQUENCE [LARGE SCALE GENOMIC DNA]</scope>
    <source>
        <strain evidence="2">cv. AL8/78</strain>
    </source>
</reference>
<evidence type="ECO:0000313" key="1">
    <source>
        <dbReference type="EnsemblPlants" id="AET1Gv20421200.3"/>
    </source>
</evidence>
<dbReference type="Gramene" id="AET1Gv20421200.3">
    <property type="protein sequence ID" value="AET1Gv20421200.3"/>
    <property type="gene ID" value="AET1Gv20421200"/>
</dbReference>
<evidence type="ECO:0000313" key="2">
    <source>
        <dbReference type="Proteomes" id="UP000015105"/>
    </source>
</evidence>
<reference evidence="1" key="5">
    <citation type="journal article" date="2021" name="G3 (Bethesda)">
        <title>Aegilops tauschii genome assembly Aet v5.0 features greater sequence contiguity and improved annotation.</title>
        <authorList>
            <person name="Wang L."/>
            <person name="Zhu T."/>
            <person name="Rodriguez J.C."/>
            <person name="Deal K.R."/>
            <person name="Dubcovsky J."/>
            <person name="McGuire P.E."/>
            <person name="Lux T."/>
            <person name="Spannagl M."/>
            <person name="Mayer K.F.X."/>
            <person name="Baldrich P."/>
            <person name="Meyers B.C."/>
            <person name="Huo N."/>
            <person name="Gu Y.Q."/>
            <person name="Zhou H."/>
            <person name="Devos K.M."/>
            <person name="Bennetzen J.L."/>
            <person name="Unver T."/>
            <person name="Budak H."/>
            <person name="Gulick P.J."/>
            <person name="Galiba G."/>
            <person name="Kalapos B."/>
            <person name="Nelson D.R."/>
            <person name="Li P."/>
            <person name="You F.M."/>
            <person name="Luo M.C."/>
            <person name="Dvorak J."/>
        </authorList>
    </citation>
    <scope>NUCLEOTIDE SEQUENCE [LARGE SCALE GENOMIC DNA]</scope>
    <source>
        <strain evidence="1">cv. AL8/78</strain>
    </source>
</reference>
<dbReference type="Proteomes" id="UP000015105">
    <property type="component" value="Chromosome 1D"/>
</dbReference>
<keyword evidence="2" id="KW-1185">Reference proteome</keyword>
<reference evidence="1" key="3">
    <citation type="journal article" date="2017" name="Nature">
        <title>Genome sequence of the progenitor of the wheat D genome Aegilops tauschii.</title>
        <authorList>
            <person name="Luo M.C."/>
            <person name="Gu Y.Q."/>
            <person name="Puiu D."/>
            <person name="Wang H."/>
            <person name="Twardziok S.O."/>
            <person name="Deal K.R."/>
            <person name="Huo N."/>
            <person name="Zhu T."/>
            <person name="Wang L."/>
            <person name="Wang Y."/>
            <person name="McGuire P.E."/>
            <person name="Liu S."/>
            <person name="Long H."/>
            <person name="Ramasamy R.K."/>
            <person name="Rodriguez J.C."/>
            <person name="Van S.L."/>
            <person name="Yuan L."/>
            <person name="Wang Z."/>
            <person name="Xia Z."/>
            <person name="Xiao L."/>
            <person name="Anderson O.D."/>
            <person name="Ouyang S."/>
            <person name="Liang Y."/>
            <person name="Zimin A.V."/>
            <person name="Pertea G."/>
            <person name="Qi P."/>
            <person name="Bennetzen J.L."/>
            <person name="Dai X."/>
            <person name="Dawson M.W."/>
            <person name="Muller H.G."/>
            <person name="Kugler K."/>
            <person name="Rivarola-Duarte L."/>
            <person name="Spannagl M."/>
            <person name="Mayer K.F.X."/>
            <person name="Lu F.H."/>
            <person name="Bevan M.W."/>
            <person name="Leroy P."/>
            <person name="Li P."/>
            <person name="You F.M."/>
            <person name="Sun Q."/>
            <person name="Liu Z."/>
            <person name="Lyons E."/>
            <person name="Wicker T."/>
            <person name="Salzberg S.L."/>
            <person name="Devos K.M."/>
            <person name="Dvorak J."/>
        </authorList>
    </citation>
    <scope>NUCLEOTIDE SEQUENCE [LARGE SCALE GENOMIC DNA]</scope>
    <source>
        <strain evidence="1">cv. AL8/78</strain>
    </source>
</reference>
<dbReference type="AlphaFoldDB" id="A0A452YHX0"/>
<organism evidence="1 2">
    <name type="scientific">Aegilops tauschii subsp. strangulata</name>
    <name type="common">Goatgrass</name>
    <dbReference type="NCBI Taxonomy" id="200361"/>
    <lineage>
        <taxon>Eukaryota</taxon>
        <taxon>Viridiplantae</taxon>
        <taxon>Streptophyta</taxon>
        <taxon>Embryophyta</taxon>
        <taxon>Tracheophyta</taxon>
        <taxon>Spermatophyta</taxon>
        <taxon>Magnoliopsida</taxon>
        <taxon>Liliopsida</taxon>
        <taxon>Poales</taxon>
        <taxon>Poaceae</taxon>
        <taxon>BOP clade</taxon>
        <taxon>Pooideae</taxon>
        <taxon>Triticodae</taxon>
        <taxon>Triticeae</taxon>
        <taxon>Triticinae</taxon>
        <taxon>Aegilops</taxon>
    </lineage>
</organism>
<proteinExistence type="predicted"/>
<protein>
    <submittedName>
        <fullName evidence="1">Uncharacterized protein</fullName>
    </submittedName>
</protein>
<dbReference type="EnsemblPlants" id="AET1Gv20421200.3">
    <property type="protein sequence ID" value="AET1Gv20421200.3"/>
    <property type="gene ID" value="AET1Gv20421200"/>
</dbReference>